<feature type="region of interest" description="Disordered" evidence="8">
    <location>
        <begin position="28"/>
        <end position="74"/>
    </location>
</feature>
<evidence type="ECO:0000259" key="10">
    <source>
        <dbReference type="Pfam" id="PF06155"/>
    </source>
</evidence>
<evidence type="ECO:0000256" key="2">
    <source>
        <dbReference type="ARBA" id="ARBA00008654"/>
    </source>
</evidence>
<evidence type="ECO:0000256" key="3">
    <source>
        <dbReference type="ARBA" id="ARBA00022723"/>
    </source>
</evidence>
<evidence type="ECO:0000256" key="4">
    <source>
        <dbReference type="ARBA" id="ARBA00022964"/>
    </source>
</evidence>
<dbReference type="GO" id="GO:0046872">
    <property type="term" value="F:metal ion binding"/>
    <property type="evidence" value="ECO:0007669"/>
    <property type="project" value="UniProtKB-KW"/>
</dbReference>
<organism evidence="11 12">
    <name type="scientific">Sarocladium strictum</name>
    <name type="common">Black bundle disease fungus</name>
    <name type="synonym">Acremonium strictum</name>
    <dbReference type="NCBI Taxonomy" id="5046"/>
    <lineage>
        <taxon>Eukaryota</taxon>
        <taxon>Fungi</taxon>
        <taxon>Dikarya</taxon>
        <taxon>Ascomycota</taxon>
        <taxon>Pezizomycotina</taxon>
        <taxon>Sordariomycetes</taxon>
        <taxon>Hypocreomycetidae</taxon>
        <taxon>Hypocreales</taxon>
        <taxon>Sarocladiaceae</taxon>
        <taxon>Sarocladium</taxon>
    </lineage>
</organism>
<keyword evidence="7" id="KW-0175">Coiled coil</keyword>
<dbReference type="Gene3D" id="3.30.2020.30">
    <property type="match status" value="1"/>
</dbReference>
<evidence type="ECO:0000259" key="9">
    <source>
        <dbReference type="Pfam" id="PF02668"/>
    </source>
</evidence>
<dbReference type="Pfam" id="PF06155">
    <property type="entry name" value="GBBH-like_N"/>
    <property type="match status" value="1"/>
</dbReference>
<evidence type="ECO:0000313" key="11">
    <source>
        <dbReference type="EMBL" id="KAK0383664.1"/>
    </source>
</evidence>
<feature type="domain" description="TauD/TfdA-like" evidence="9">
    <location>
        <begin position="305"/>
        <end position="543"/>
    </location>
</feature>
<dbReference type="InterPro" id="IPR038492">
    <property type="entry name" value="GBBH-like_N_sf"/>
</dbReference>
<comment type="caution">
    <text evidence="11">The sequence shown here is derived from an EMBL/GenBank/DDBJ whole genome shotgun (WGS) entry which is preliminary data.</text>
</comment>
<comment type="cofactor">
    <cofactor evidence="1">
        <name>Fe(2+)</name>
        <dbReference type="ChEBI" id="CHEBI:29033"/>
    </cofactor>
</comment>
<keyword evidence="4" id="KW-0223">Dioxygenase</keyword>
<dbReference type="SUPFAM" id="SSF51197">
    <property type="entry name" value="Clavaminate synthase-like"/>
    <property type="match status" value="1"/>
</dbReference>
<keyword evidence="12" id="KW-1185">Reference proteome</keyword>
<gene>
    <name evidence="11" type="ORF">NLU13_9575</name>
</gene>
<evidence type="ECO:0000256" key="5">
    <source>
        <dbReference type="ARBA" id="ARBA00023002"/>
    </source>
</evidence>
<dbReference type="Gene3D" id="3.60.130.10">
    <property type="entry name" value="Clavaminate synthase-like"/>
    <property type="match status" value="1"/>
</dbReference>
<dbReference type="EMBL" id="JAPDFR010000009">
    <property type="protein sequence ID" value="KAK0383664.1"/>
    <property type="molecule type" value="Genomic_DNA"/>
</dbReference>
<feature type="domain" description="Gamma-butyrobetaine hydroxylase-like N-terminal" evidence="10">
    <location>
        <begin position="195"/>
        <end position="264"/>
    </location>
</feature>
<dbReference type="InterPro" id="IPR003819">
    <property type="entry name" value="TauD/TfdA-like"/>
</dbReference>
<evidence type="ECO:0000256" key="6">
    <source>
        <dbReference type="ARBA" id="ARBA00023004"/>
    </source>
</evidence>
<proteinExistence type="inferred from homology"/>
<evidence type="ECO:0000313" key="12">
    <source>
        <dbReference type="Proteomes" id="UP001175261"/>
    </source>
</evidence>
<dbReference type="PANTHER" id="PTHR10696:SF25">
    <property type="entry name" value="OXIDOREDUCTASE AIM17-RELATED"/>
    <property type="match status" value="1"/>
</dbReference>
<sequence length="627" mass="71607">MLGAPVVKRAKAPLRALAPRSARLYIRPGGRPYDRPYRSDRFDRSDRYDQYAPRRPWRGPARRPPPPAPVYRGPGPIYGPTYPVPWQNSMPVSGWRQPGNYGPVYQQQGVPPSRWEGNSRAPPGIRRDSLVPRSSRNLSPRRMPGPSSDSSPRKLPSFVFKPRNFEMDLRISANSSKIYIEEVDSTLKPYGVVSVALRDKCSCSKCRDPASSQKTFRTSEIPPDLKMTNVAADETGLHITFENDIPRLSEPDGTHTMVYSWSDLQSQRLWTSAKPYIMRTSSARLLNRIGNIPWDKEVITNKVQSIDYEAYIKGGDAMWDVIVELVRHGIVFLRNVPSDPESIRRITTTIAPIQPTFYGELFDVRAKPNAENVAYTSEYLGLHQDLLYLANPPKIQILHCLENSCTGGESLFSDAHRIGHLLAHFPESEAVKALLKRRVTYGYEANGFAYQRSYDANLVTKNGIFHKLWWSPPFESHHGHLEVNHHTIQGTHLLETLLNAPESVYERKMEPGECVLFDNRRVLHGRNAFDAQGGGSRWLRGAYISTQDFVSKAAHMPQGYAEKTREAAPRSNERIQESLRNTPWYYDVADKITQVEQEHQAYMLKIKEKKEEEQQMRERETRSITPR</sequence>
<dbReference type="Proteomes" id="UP001175261">
    <property type="component" value="Unassembled WGS sequence"/>
</dbReference>
<feature type="compositionally biased region" description="Basic and acidic residues" evidence="8">
    <location>
        <begin position="32"/>
        <end position="49"/>
    </location>
</feature>
<evidence type="ECO:0000256" key="8">
    <source>
        <dbReference type="SAM" id="MobiDB-lite"/>
    </source>
</evidence>
<evidence type="ECO:0008006" key="13">
    <source>
        <dbReference type="Google" id="ProtNLM"/>
    </source>
</evidence>
<dbReference type="GO" id="GO:0045329">
    <property type="term" value="P:carnitine biosynthetic process"/>
    <property type="evidence" value="ECO:0007669"/>
    <property type="project" value="TreeGrafter"/>
</dbReference>
<dbReference type="AlphaFoldDB" id="A0AA39GBS3"/>
<dbReference type="PANTHER" id="PTHR10696">
    <property type="entry name" value="GAMMA-BUTYROBETAINE HYDROXYLASE-RELATED"/>
    <property type="match status" value="1"/>
</dbReference>
<dbReference type="GO" id="GO:0005739">
    <property type="term" value="C:mitochondrion"/>
    <property type="evidence" value="ECO:0007669"/>
    <property type="project" value="TreeGrafter"/>
</dbReference>
<dbReference type="InterPro" id="IPR010376">
    <property type="entry name" value="GBBH-like_N"/>
</dbReference>
<comment type="similarity">
    <text evidence="2">Belongs to the gamma-BBH/TMLD family.</text>
</comment>
<feature type="region of interest" description="Disordered" evidence="8">
    <location>
        <begin position="99"/>
        <end position="156"/>
    </location>
</feature>
<evidence type="ECO:0000256" key="1">
    <source>
        <dbReference type="ARBA" id="ARBA00001954"/>
    </source>
</evidence>
<evidence type="ECO:0000256" key="7">
    <source>
        <dbReference type="SAM" id="Coils"/>
    </source>
</evidence>
<keyword evidence="5" id="KW-0560">Oxidoreductase</keyword>
<reference evidence="11" key="1">
    <citation type="submission" date="2022-10" db="EMBL/GenBank/DDBJ databases">
        <title>Determination and structural analysis of whole genome sequence of Sarocladium strictum F4-1.</title>
        <authorList>
            <person name="Hu L."/>
            <person name="Jiang Y."/>
        </authorList>
    </citation>
    <scope>NUCLEOTIDE SEQUENCE</scope>
    <source>
        <strain evidence="11">F4-1</strain>
    </source>
</reference>
<accession>A0AA39GBS3</accession>
<dbReference type="Pfam" id="PF02668">
    <property type="entry name" value="TauD"/>
    <property type="match status" value="1"/>
</dbReference>
<keyword evidence="6" id="KW-0408">Iron</keyword>
<feature type="coiled-coil region" evidence="7">
    <location>
        <begin position="592"/>
        <end position="619"/>
    </location>
</feature>
<protein>
    <recommendedName>
        <fullName evidence="13">Gamma-butyrobetaine dioxygenase</fullName>
    </recommendedName>
</protein>
<dbReference type="InterPro" id="IPR050411">
    <property type="entry name" value="AlphaKG_dependent_hydroxylases"/>
</dbReference>
<keyword evidence="3" id="KW-0479">Metal-binding</keyword>
<dbReference type="InterPro" id="IPR042098">
    <property type="entry name" value="TauD-like_sf"/>
</dbReference>
<name>A0AA39GBS3_SARSR</name>
<dbReference type="GO" id="GO:0016706">
    <property type="term" value="F:2-oxoglutarate-dependent dioxygenase activity"/>
    <property type="evidence" value="ECO:0007669"/>
    <property type="project" value="UniProtKB-ARBA"/>
</dbReference>